<keyword evidence="1" id="KW-0732">Signal</keyword>
<dbReference type="EMBL" id="JBICCN010000357">
    <property type="protein sequence ID" value="KAL3074520.1"/>
    <property type="molecule type" value="Genomic_DNA"/>
</dbReference>
<evidence type="ECO:0000313" key="2">
    <source>
        <dbReference type="EMBL" id="KAL3074520.1"/>
    </source>
</evidence>
<keyword evidence="3" id="KW-1185">Reference proteome</keyword>
<proteinExistence type="predicted"/>
<accession>A0ABD2IBB3</accession>
<evidence type="ECO:0000313" key="3">
    <source>
        <dbReference type="Proteomes" id="UP001620645"/>
    </source>
</evidence>
<dbReference type="AlphaFoldDB" id="A0ABD2IBB3"/>
<reference evidence="2 3" key="1">
    <citation type="submission" date="2024-10" db="EMBL/GenBank/DDBJ databases">
        <authorList>
            <person name="Kim D."/>
        </authorList>
    </citation>
    <scope>NUCLEOTIDE SEQUENCE [LARGE SCALE GENOMIC DNA]</scope>
    <source>
        <strain evidence="2">Taebaek</strain>
    </source>
</reference>
<dbReference type="Proteomes" id="UP001620645">
    <property type="component" value="Unassembled WGS sequence"/>
</dbReference>
<evidence type="ECO:0000256" key="1">
    <source>
        <dbReference type="SAM" id="SignalP"/>
    </source>
</evidence>
<gene>
    <name evidence="2" type="ORF">niasHS_015350</name>
</gene>
<organism evidence="2 3">
    <name type="scientific">Heterodera schachtii</name>
    <name type="common">Sugarbeet cyst nematode worm</name>
    <name type="synonym">Tylenchus schachtii</name>
    <dbReference type="NCBI Taxonomy" id="97005"/>
    <lineage>
        <taxon>Eukaryota</taxon>
        <taxon>Metazoa</taxon>
        <taxon>Ecdysozoa</taxon>
        <taxon>Nematoda</taxon>
        <taxon>Chromadorea</taxon>
        <taxon>Rhabditida</taxon>
        <taxon>Tylenchina</taxon>
        <taxon>Tylenchomorpha</taxon>
        <taxon>Tylenchoidea</taxon>
        <taxon>Heteroderidae</taxon>
        <taxon>Heteroderinae</taxon>
        <taxon>Heterodera</taxon>
    </lineage>
</organism>
<feature type="chain" id="PRO_5044788753" evidence="1">
    <location>
        <begin position="21"/>
        <end position="323"/>
    </location>
</feature>
<protein>
    <submittedName>
        <fullName evidence="2">Uncharacterized protein</fullName>
    </submittedName>
</protein>
<sequence length="323" mass="36619">MSPFLLFLLPFVLLIIPSLAFSAALFPPPKNASLFSYTKGDELCAREATKRLKYCNLHNPTNLCICYAPIELVRDDALLCANLIRLDSLEYLGFLSDPDSIVAEDLELFTGFSQASVLFLRKGCSSDHRSYIFQFAILRHSVNPPFNDTDLRLIYPRMFKSKRFFMRQEGLIIARVKQSKFLLPLIGFSSPEKRNPKSVGFCPLRNVNQCYGGEMALLFFVSLYASAEICLKSGEDRMTERAQTEAKRTFFFCALPGSLNAMKGKCADKSLNANVFVSYTASDCLDSCKEWRGTEEQILRHLNDHVTKATDENIPWRDIQAHN</sequence>
<comment type="caution">
    <text evidence="2">The sequence shown here is derived from an EMBL/GenBank/DDBJ whole genome shotgun (WGS) entry which is preliminary data.</text>
</comment>
<name>A0ABD2IBB3_HETSC</name>
<feature type="signal peptide" evidence="1">
    <location>
        <begin position="1"/>
        <end position="20"/>
    </location>
</feature>